<dbReference type="PROSITE" id="PS51257">
    <property type="entry name" value="PROKAR_LIPOPROTEIN"/>
    <property type="match status" value="1"/>
</dbReference>
<proteinExistence type="predicted"/>
<reference evidence="3 4" key="1">
    <citation type="submission" date="2015-09" db="EMBL/GenBank/DDBJ databases">
        <title>Genome announcement of multiple Pseudomonas syringae strains.</title>
        <authorList>
            <person name="Thakur S."/>
            <person name="Wang P.W."/>
            <person name="Gong Y."/>
            <person name="Weir B.S."/>
            <person name="Guttman D.S."/>
        </authorList>
    </citation>
    <scope>NUCLEOTIDE SEQUENCE [LARGE SCALE GENOMIC DNA]</scope>
    <source>
        <strain evidence="3 4">ICMP2802</strain>
    </source>
</reference>
<evidence type="ECO:0000313" key="4">
    <source>
        <dbReference type="Proteomes" id="UP000050297"/>
    </source>
</evidence>
<dbReference type="InterPro" id="IPR022260">
    <property type="entry name" value="Integr_conj_element_PilL"/>
</dbReference>
<name>A0A0P9I6J4_PSESX</name>
<feature type="signal peptide" evidence="2">
    <location>
        <begin position="1"/>
        <end position="31"/>
    </location>
</feature>
<feature type="compositionally biased region" description="Low complexity" evidence="1">
    <location>
        <begin position="318"/>
        <end position="331"/>
    </location>
</feature>
<feature type="region of interest" description="Disordered" evidence="1">
    <location>
        <begin position="314"/>
        <end position="347"/>
    </location>
</feature>
<dbReference type="PATRIC" id="fig|199198.5.peg.1373"/>
<dbReference type="NCBIfam" id="TIGR03748">
    <property type="entry name" value="conj_PilL"/>
    <property type="match status" value="1"/>
</dbReference>
<organism evidence="3 4">
    <name type="scientific">Pseudomonas syringae pv. aceris</name>
    <dbReference type="NCBI Taxonomy" id="199198"/>
    <lineage>
        <taxon>Bacteria</taxon>
        <taxon>Pseudomonadati</taxon>
        <taxon>Pseudomonadota</taxon>
        <taxon>Gammaproteobacteria</taxon>
        <taxon>Pseudomonadales</taxon>
        <taxon>Pseudomonadaceae</taxon>
        <taxon>Pseudomonas</taxon>
        <taxon>Pseudomonas syringae</taxon>
    </lineage>
</organism>
<evidence type="ECO:0000256" key="1">
    <source>
        <dbReference type="SAM" id="MobiDB-lite"/>
    </source>
</evidence>
<dbReference type="AlphaFoldDB" id="A0A0P9I6J4"/>
<evidence type="ECO:0000313" key="3">
    <source>
        <dbReference type="EMBL" id="KPW23719.1"/>
    </source>
</evidence>
<keyword evidence="2" id="KW-0732">Signal</keyword>
<comment type="caution">
    <text evidence="3">The sequence shown here is derived from an EMBL/GenBank/DDBJ whole genome shotgun (WGS) entry which is preliminary data.</text>
</comment>
<gene>
    <name evidence="3" type="ORF">ALO91_00944</name>
</gene>
<feature type="chain" id="PRO_5006159158" evidence="2">
    <location>
        <begin position="32"/>
        <end position="405"/>
    </location>
</feature>
<dbReference type="Proteomes" id="UP000050297">
    <property type="component" value="Unassembled WGS sequence"/>
</dbReference>
<accession>A0A0P9I6J4</accession>
<sequence>MSLRKCREFIMNLNLPISLALALALTGCTTARTDATPVRKTAAPLVSSATKPSLKPKLATEIAQGRYGLVSTQPTVEQRDPLLQIIDVHITPTLNATVADALHFVLQRSGYSLCAATPGVQTLFSRPLPSVHYQLGPISLMDALDVLGGRGLAIADRSGASHRVFYPAAGRYQRPIANGRGPAMKSTSFQALVVGVLCLCTSGLAAVAVNQHRQLQALQAKPQNEMTVSEYQRQWRELNDKQGLAETAIAQLRSTLSKLASTQTEHGEQTVQLASDIESLRVAKQAPVANVDLQPLELRLSVIEEQLAQVRLRAAPQPKARPASVSSKSPAVPRPQPPTPPFSIMGSERRGTEQFLSLLPLGDRMLSSVRLIQTGETFGGWRLDSLNTTTAVFSIAGQAQTLPIP</sequence>
<protein>
    <submittedName>
        <fullName evidence="3">Uncharacterized protein</fullName>
    </submittedName>
</protein>
<feature type="compositionally biased region" description="Pro residues" evidence="1">
    <location>
        <begin position="332"/>
        <end position="341"/>
    </location>
</feature>
<dbReference type="EMBL" id="LJPM01000142">
    <property type="protein sequence ID" value="KPW23719.1"/>
    <property type="molecule type" value="Genomic_DNA"/>
</dbReference>
<evidence type="ECO:0000256" key="2">
    <source>
        <dbReference type="SAM" id="SignalP"/>
    </source>
</evidence>